<keyword evidence="1" id="KW-0732">Signal</keyword>
<gene>
    <name evidence="2" type="ORF">GCM10008943_11370</name>
</gene>
<dbReference type="PANTHER" id="PTHR40590:SF1">
    <property type="entry name" value="CYTOPLASMIC PROTEIN"/>
    <property type="match status" value="1"/>
</dbReference>
<keyword evidence="3" id="KW-1185">Reference proteome</keyword>
<sequence>MKNMWHHLKTPARFLTLTLLLAAGSFAFTQNSYAQEAQTAACKPAKNLLPDFIKKHPDTYQKLQAEAEKTPNHSGLLWKITKPNVKTSYLFGTMHLSDPRISNAPAPVLALLDKSETMIIETTDVLDPAFLVQILSTQPNLIQMQGNDTLSKLFSEEEQLEIRQQLSKRNLSLAAFDKLQPWIVTNLLSIPQCESVHQAQGKVALDMMLAKRAQELDKHLVGLETAAEQLEAMKALPMEFHHKGLLASVRALDEIDDFMETLTHLYLEGRIGLMAPILQALDEDGLSDEDYQKFEEIMVNKRNHNMMERGLTFFNHGDVFMAVGALHLPGEDGLVELLRAQGFTVENVPLN</sequence>
<evidence type="ECO:0000313" key="3">
    <source>
        <dbReference type="Proteomes" id="UP001424441"/>
    </source>
</evidence>
<dbReference type="EMBL" id="BAAADE010000001">
    <property type="protein sequence ID" value="GAA0597922.1"/>
    <property type="molecule type" value="Genomic_DNA"/>
</dbReference>
<protein>
    <submittedName>
        <fullName evidence="2">TraB/GumN family protein</fullName>
    </submittedName>
</protein>
<feature type="signal peptide" evidence="1">
    <location>
        <begin position="1"/>
        <end position="34"/>
    </location>
</feature>
<dbReference type="PANTHER" id="PTHR40590">
    <property type="entry name" value="CYTOPLASMIC PROTEIN-RELATED"/>
    <property type="match status" value="1"/>
</dbReference>
<dbReference type="InterPro" id="IPR002816">
    <property type="entry name" value="TraB/PrgY/GumN_fam"/>
</dbReference>
<dbReference type="InterPro" id="IPR047111">
    <property type="entry name" value="YbaP-like"/>
</dbReference>
<evidence type="ECO:0000313" key="2">
    <source>
        <dbReference type="EMBL" id="GAA0597922.1"/>
    </source>
</evidence>
<comment type="caution">
    <text evidence="2">The sequence shown here is derived from an EMBL/GenBank/DDBJ whole genome shotgun (WGS) entry which is preliminary data.</text>
</comment>
<feature type="chain" id="PRO_5046608337" evidence="1">
    <location>
        <begin position="35"/>
        <end position="351"/>
    </location>
</feature>
<reference evidence="2 3" key="1">
    <citation type="journal article" date="2019" name="Int. J. Syst. Evol. Microbiol.">
        <title>The Global Catalogue of Microorganisms (GCM) 10K type strain sequencing project: providing services to taxonomists for standard genome sequencing and annotation.</title>
        <authorList>
            <consortium name="The Broad Institute Genomics Platform"/>
            <consortium name="The Broad Institute Genome Sequencing Center for Infectious Disease"/>
            <person name="Wu L."/>
            <person name="Ma J."/>
        </authorList>
    </citation>
    <scope>NUCLEOTIDE SEQUENCE [LARGE SCALE GENOMIC DNA]</scope>
    <source>
        <strain evidence="2 3">JCM 15115</strain>
    </source>
</reference>
<name>A0ABN1FU71_9HYPH</name>
<organism evidence="2 3">
    <name type="scientific">Paenochrobactrum glaciei</name>
    <dbReference type="NCBI Taxonomy" id="486407"/>
    <lineage>
        <taxon>Bacteria</taxon>
        <taxon>Pseudomonadati</taxon>
        <taxon>Pseudomonadota</taxon>
        <taxon>Alphaproteobacteria</taxon>
        <taxon>Hyphomicrobiales</taxon>
        <taxon>Brucellaceae</taxon>
        <taxon>Paenochrobactrum</taxon>
    </lineage>
</organism>
<evidence type="ECO:0000256" key="1">
    <source>
        <dbReference type="SAM" id="SignalP"/>
    </source>
</evidence>
<proteinExistence type="predicted"/>
<dbReference type="CDD" id="cd14789">
    <property type="entry name" value="Tiki"/>
    <property type="match status" value="1"/>
</dbReference>
<accession>A0ABN1FU71</accession>
<dbReference type="Pfam" id="PF01963">
    <property type="entry name" value="TraB_PrgY_gumN"/>
    <property type="match status" value="1"/>
</dbReference>
<dbReference type="Proteomes" id="UP001424441">
    <property type="component" value="Unassembled WGS sequence"/>
</dbReference>